<keyword evidence="1" id="KW-1185">Reference proteome</keyword>
<accession>A0A915K0E8</accession>
<dbReference type="AlphaFoldDB" id="A0A915K0E8"/>
<evidence type="ECO:0000313" key="2">
    <source>
        <dbReference type="WBParaSite" id="nRc.2.0.1.t31680-RA"/>
    </source>
</evidence>
<evidence type="ECO:0000313" key="1">
    <source>
        <dbReference type="Proteomes" id="UP000887565"/>
    </source>
</evidence>
<reference evidence="2" key="1">
    <citation type="submission" date="2022-11" db="UniProtKB">
        <authorList>
            <consortium name="WormBaseParasite"/>
        </authorList>
    </citation>
    <scope>IDENTIFICATION</scope>
</reference>
<name>A0A915K0E8_ROMCU</name>
<dbReference type="WBParaSite" id="nRc.2.0.1.t31680-RA">
    <property type="protein sequence ID" value="nRc.2.0.1.t31680-RA"/>
    <property type="gene ID" value="nRc.2.0.1.g31680"/>
</dbReference>
<proteinExistence type="predicted"/>
<dbReference type="Proteomes" id="UP000887565">
    <property type="component" value="Unplaced"/>
</dbReference>
<protein>
    <submittedName>
        <fullName evidence="2">Uncharacterized protein</fullName>
    </submittedName>
</protein>
<organism evidence="1 2">
    <name type="scientific">Romanomermis culicivorax</name>
    <name type="common">Nematode worm</name>
    <dbReference type="NCBI Taxonomy" id="13658"/>
    <lineage>
        <taxon>Eukaryota</taxon>
        <taxon>Metazoa</taxon>
        <taxon>Ecdysozoa</taxon>
        <taxon>Nematoda</taxon>
        <taxon>Enoplea</taxon>
        <taxon>Dorylaimia</taxon>
        <taxon>Mermithida</taxon>
        <taxon>Mermithoidea</taxon>
        <taxon>Mermithidae</taxon>
        <taxon>Romanomermis</taxon>
    </lineage>
</organism>
<sequence length="61" mass="7152">MIPQVEDEKKPIHCHENDLRGLPLEKKVRPTIVENIVMVNTRRTNDQENFTVNVTIDEKIL</sequence>